<dbReference type="GO" id="GO:0043709">
    <property type="term" value="P:cell adhesion involved in single-species biofilm formation"/>
    <property type="evidence" value="ECO:0007669"/>
    <property type="project" value="TreeGrafter"/>
</dbReference>
<keyword evidence="2" id="KW-0472">Membrane</keyword>
<dbReference type="GO" id="GO:1902201">
    <property type="term" value="P:negative regulation of bacterial-type flagellum-dependent cell motility"/>
    <property type="evidence" value="ECO:0007669"/>
    <property type="project" value="TreeGrafter"/>
</dbReference>
<dbReference type="RefSeq" id="WP_052217306.1">
    <property type="nucleotide sequence ID" value="NZ_LGTE01000006.1"/>
</dbReference>
<dbReference type="InterPro" id="IPR043128">
    <property type="entry name" value="Rev_trsase/Diguanyl_cyclase"/>
</dbReference>
<dbReference type="InterPro" id="IPR050469">
    <property type="entry name" value="Diguanylate_Cyclase"/>
</dbReference>
<dbReference type="PROSITE" id="PS50887">
    <property type="entry name" value="GGDEF"/>
    <property type="match status" value="1"/>
</dbReference>
<keyword evidence="1" id="KW-0175">Coiled coil</keyword>
<evidence type="ECO:0000313" key="5">
    <source>
        <dbReference type="Proteomes" id="UP000037175"/>
    </source>
</evidence>
<feature type="domain" description="GGDEF" evidence="3">
    <location>
        <begin position="239"/>
        <end position="373"/>
    </location>
</feature>
<feature type="transmembrane region" description="Helical" evidence="2">
    <location>
        <begin position="96"/>
        <end position="124"/>
    </location>
</feature>
<feature type="transmembrane region" description="Helical" evidence="2">
    <location>
        <begin position="38"/>
        <end position="58"/>
    </location>
</feature>
<dbReference type="CDD" id="cd01949">
    <property type="entry name" value="GGDEF"/>
    <property type="match status" value="1"/>
</dbReference>
<dbReference type="SUPFAM" id="SSF55073">
    <property type="entry name" value="Nucleotide cyclase"/>
    <property type="match status" value="1"/>
</dbReference>
<dbReference type="EMBL" id="LGTE01000006">
    <property type="protein sequence ID" value="KNZ70090.1"/>
    <property type="molecule type" value="Genomic_DNA"/>
</dbReference>
<feature type="transmembrane region" description="Helical" evidence="2">
    <location>
        <begin position="12"/>
        <end position="31"/>
    </location>
</feature>
<evidence type="ECO:0000256" key="2">
    <source>
        <dbReference type="SAM" id="Phobius"/>
    </source>
</evidence>
<protein>
    <submittedName>
        <fullName evidence="4">Diguanylate cyclase</fullName>
    </submittedName>
</protein>
<dbReference type="SMART" id="SM00267">
    <property type="entry name" value="GGDEF"/>
    <property type="match status" value="1"/>
</dbReference>
<dbReference type="PANTHER" id="PTHR45138:SF9">
    <property type="entry name" value="DIGUANYLATE CYCLASE DGCM-RELATED"/>
    <property type="match status" value="1"/>
</dbReference>
<dbReference type="Pfam" id="PF00990">
    <property type="entry name" value="GGDEF"/>
    <property type="match status" value="1"/>
</dbReference>
<gene>
    <name evidence="4" type="ORF">Tfer_1231</name>
</gene>
<dbReference type="NCBIfam" id="TIGR00254">
    <property type="entry name" value="GGDEF"/>
    <property type="match status" value="1"/>
</dbReference>
<accession>A0A0L6W3H0</accession>
<dbReference type="FunFam" id="3.30.70.270:FF:000001">
    <property type="entry name" value="Diguanylate cyclase domain protein"/>
    <property type="match status" value="1"/>
</dbReference>
<dbReference type="PANTHER" id="PTHR45138">
    <property type="entry name" value="REGULATORY COMPONENTS OF SENSORY TRANSDUCTION SYSTEM"/>
    <property type="match status" value="1"/>
</dbReference>
<dbReference type="GO" id="GO:0005886">
    <property type="term" value="C:plasma membrane"/>
    <property type="evidence" value="ECO:0007669"/>
    <property type="project" value="TreeGrafter"/>
</dbReference>
<sequence>MIGDSNTNRNLWIITGLASIPFAILAFVDPAKVKFPHIYILFVSACLFNGLVVPFVLFKNEPDWIQKTLALGVNMIFATLWIDYTGGTSSIFYPNFYLLPIIAATMYCGFIDSFLTAFFAGLLSLWFQYNELGLNLAIIGETSILVNIIFFFLLSSILGYLIKIGREQQASTMKITSELETAYHQLSASHEQLQSYTEIIEKMNKEMEQLAITDELTGLYNYRYFQIALDKELKKNKFSVISLFMLDIDNFKLFNDRHGHLMGNRMLAEIARVIKENVRGVDTAVRYGGEEFAVIFPGMDSNEVAQLAERIRKIVENTYIKTGAGEPVSVTVSIGVASYPRDAQTKSELISHADLALYDAKQAGRNQVCTFKKKPALES</sequence>
<dbReference type="InterPro" id="IPR029787">
    <property type="entry name" value="Nucleotide_cyclase"/>
</dbReference>
<keyword evidence="5" id="KW-1185">Reference proteome</keyword>
<feature type="coiled-coil region" evidence="1">
    <location>
        <begin position="186"/>
        <end position="213"/>
    </location>
</feature>
<dbReference type="Proteomes" id="UP000037175">
    <property type="component" value="Unassembled WGS sequence"/>
</dbReference>
<evidence type="ECO:0000256" key="1">
    <source>
        <dbReference type="SAM" id="Coils"/>
    </source>
</evidence>
<dbReference type="Gene3D" id="3.30.70.270">
    <property type="match status" value="1"/>
</dbReference>
<evidence type="ECO:0000313" key="4">
    <source>
        <dbReference type="EMBL" id="KNZ70090.1"/>
    </source>
</evidence>
<evidence type="ECO:0000259" key="3">
    <source>
        <dbReference type="PROSITE" id="PS50887"/>
    </source>
</evidence>
<keyword evidence="2" id="KW-0812">Transmembrane</keyword>
<name>A0A0L6W3H0_9FIRM</name>
<dbReference type="GO" id="GO:0052621">
    <property type="term" value="F:diguanylate cyclase activity"/>
    <property type="evidence" value="ECO:0007669"/>
    <property type="project" value="TreeGrafter"/>
</dbReference>
<dbReference type="AlphaFoldDB" id="A0A0L6W3H0"/>
<feature type="transmembrane region" description="Helical" evidence="2">
    <location>
        <begin position="64"/>
        <end position="84"/>
    </location>
</feature>
<keyword evidence="2" id="KW-1133">Transmembrane helix</keyword>
<dbReference type="InterPro" id="IPR000160">
    <property type="entry name" value="GGDEF_dom"/>
</dbReference>
<proteinExistence type="predicted"/>
<comment type="caution">
    <text evidence="4">The sequence shown here is derived from an EMBL/GenBank/DDBJ whole genome shotgun (WGS) entry which is preliminary data.</text>
</comment>
<organism evidence="4 5">
    <name type="scientific">Thermincola ferriacetica</name>
    <dbReference type="NCBI Taxonomy" id="281456"/>
    <lineage>
        <taxon>Bacteria</taxon>
        <taxon>Bacillati</taxon>
        <taxon>Bacillota</taxon>
        <taxon>Clostridia</taxon>
        <taxon>Eubacteriales</taxon>
        <taxon>Thermincolaceae</taxon>
        <taxon>Thermincola</taxon>
    </lineage>
</organism>
<reference evidence="5" key="1">
    <citation type="submission" date="2015-07" db="EMBL/GenBank/DDBJ databases">
        <title>Complete Genome of Thermincola ferriacetica strain Z-0001T.</title>
        <authorList>
            <person name="Lusk B."/>
            <person name="Badalamenti J.P."/>
            <person name="Parameswaran P."/>
            <person name="Bond D.R."/>
            <person name="Torres C.I."/>
        </authorList>
    </citation>
    <scope>NUCLEOTIDE SEQUENCE [LARGE SCALE GENOMIC DNA]</scope>
    <source>
        <strain evidence="5">Z-0001</strain>
    </source>
</reference>